<feature type="transmembrane region" description="Helical" evidence="7">
    <location>
        <begin position="35"/>
        <end position="54"/>
    </location>
</feature>
<dbReference type="InterPro" id="IPR005467">
    <property type="entry name" value="His_kinase_dom"/>
</dbReference>
<dbReference type="OrthoDB" id="237703at2157"/>
<proteinExistence type="predicted"/>
<keyword evidence="6" id="KW-0067">ATP-binding</keyword>
<comment type="caution">
    <text evidence="9">The sequence shown here is derived from an EMBL/GenBank/DDBJ whole genome shotgun (WGS) entry which is preliminary data.</text>
</comment>
<feature type="domain" description="Histidine kinase" evidence="8">
    <location>
        <begin position="451"/>
        <end position="551"/>
    </location>
</feature>
<dbReference type="Gene3D" id="1.10.287.130">
    <property type="match status" value="1"/>
</dbReference>
<evidence type="ECO:0000256" key="5">
    <source>
        <dbReference type="ARBA" id="ARBA00022777"/>
    </source>
</evidence>
<dbReference type="InterPro" id="IPR003594">
    <property type="entry name" value="HATPase_dom"/>
</dbReference>
<evidence type="ECO:0000256" key="6">
    <source>
        <dbReference type="ARBA" id="ARBA00022840"/>
    </source>
</evidence>
<keyword evidence="7" id="KW-0812">Transmembrane</keyword>
<dbReference type="PROSITE" id="PS50109">
    <property type="entry name" value="HIS_KIN"/>
    <property type="match status" value="1"/>
</dbReference>
<evidence type="ECO:0000313" key="9">
    <source>
        <dbReference type="EMBL" id="ELY81796.1"/>
    </source>
</evidence>
<dbReference type="InterPro" id="IPR036890">
    <property type="entry name" value="HATPase_C_sf"/>
</dbReference>
<reference evidence="9 10" key="1">
    <citation type="journal article" date="2014" name="PLoS Genet.">
        <title>Phylogenetically driven sequencing of extremely halophilic archaea reveals strategies for static and dynamic osmo-response.</title>
        <authorList>
            <person name="Becker E.A."/>
            <person name="Seitzer P.M."/>
            <person name="Tritt A."/>
            <person name="Larsen D."/>
            <person name="Krusor M."/>
            <person name="Yao A.I."/>
            <person name="Wu D."/>
            <person name="Madern D."/>
            <person name="Eisen J.A."/>
            <person name="Darling A.E."/>
            <person name="Facciotti M.T."/>
        </authorList>
    </citation>
    <scope>NUCLEOTIDE SEQUENCE [LARGE SCALE GENOMIC DNA]</scope>
    <source>
        <strain evidence="9 10">DSM 15624</strain>
    </source>
</reference>
<dbReference type="GO" id="GO:0000155">
    <property type="term" value="F:phosphorelay sensor kinase activity"/>
    <property type="evidence" value="ECO:0007669"/>
    <property type="project" value="InterPro"/>
</dbReference>
<evidence type="ECO:0000256" key="4">
    <source>
        <dbReference type="ARBA" id="ARBA00022741"/>
    </source>
</evidence>
<organism evidence="9 10">
    <name type="scientific">Natrinema pellirubrum (strain DSM 15624 / CIP 106293 / JCM 10476 / NCIMB 786 / 157)</name>
    <dbReference type="NCBI Taxonomy" id="797303"/>
    <lineage>
        <taxon>Archaea</taxon>
        <taxon>Methanobacteriati</taxon>
        <taxon>Methanobacteriota</taxon>
        <taxon>Stenosarchaea group</taxon>
        <taxon>Halobacteria</taxon>
        <taxon>Halobacteriales</taxon>
        <taxon>Natrialbaceae</taxon>
        <taxon>Natrinema</taxon>
    </lineage>
</organism>
<dbReference type="CDD" id="cd00075">
    <property type="entry name" value="HATPase"/>
    <property type="match status" value="1"/>
</dbReference>
<dbReference type="SMART" id="SM00387">
    <property type="entry name" value="HATPase_c"/>
    <property type="match status" value="1"/>
</dbReference>
<dbReference type="PANTHER" id="PTHR44936">
    <property type="entry name" value="SENSOR PROTEIN CREC"/>
    <property type="match status" value="1"/>
</dbReference>
<sequence>MSMLNYITITFLLYMSTLPALYSAYTVYDKRRKPAIQWFILFMVLAAAWAFLYATMNLVPAAGLTYAIANVFWTVVTATGGAFFLFAYEFAYKQPLSNRVAVLFFLPAIVFFTLSWTNPGDIVYTAEYTVGTDGVLQVGFPQGILFVSIVQGYGYLMTIASTALFFAEAIHSDGKHRRRAVTLAIFFIGVLVATTLTIVDYLPPYYDGTALLYGFAGIYFAHSVNRHGFLEFSPVARNQAFNAINEAVFILNAEDEIIDGNSTAAETFDVNLDSRERIEDVLPTRSSTGEIEGTFSRTERGELKYYTTQTQPFAYGRGLAGKLIVVGEITKLKQREKELERIKDVLIRFFRHDIRTSMQIILGQSESLQKDLPDGGDDNLTDIVDTSEDIVNKAHKIRLIDSVIGEDRNVVASLPEMVEDGITKAEIPSDTVLEVSIHDVDVQCHSKFAFAVQELIENAVEHRGQPDQATVVLRSEIEDDAVTLFVEDDGQGIPETELEVLREEGETQMSHLSGIGLWIVKYLTEKAGGVFECRNRHSGGAQIRITLPVPAESEDEPARTVSDR</sequence>
<gene>
    <name evidence="9" type="ORF">C488_01124</name>
</gene>
<feature type="transmembrane region" description="Helical" evidence="7">
    <location>
        <begin position="6"/>
        <end position="28"/>
    </location>
</feature>
<dbReference type="EMBL" id="AOIE01000004">
    <property type="protein sequence ID" value="ELY81796.1"/>
    <property type="molecule type" value="Genomic_DNA"/>
</dbReference>
<feature type="transmembrane region" description="Helical" evidence="7">
    <location>
        <begin position="179"/>
        <end position="199"/>
    </location>
</feature>
<feature type="transmembrane region" description="Helical" evidence="7">
    <location>
        <begin position="144"/>
        <end position="167"/>
    </location>
</feature>
<name>L9Z780_NATP1</name>
<dbReference type="InterPro" id="IPR004358">
    <property type="entry name" value="Sig_transdc_His_kin-like_C"/>
</dbReference>
<dbReference type="Pfam" id="PF02518">
    <property type="entry name" value="HATPase_c"/>
    <property type="match status" value="1"/>
</dbReference>
<dbReference type="PRINTS" id="PR00344">
    <property type="entry name" value="BCTRLSENSOR"/>
</dbReference>
<comment type="catalytic activity">
    <reaction evidence="1">
        <text>ATP + protein L-histidine = ADP + protein N-phospho-L-histidine.</text>
        <dbReference type="EC" id="2.7.13.3"/>
    </reaction>
</comment>
<evidence type="ECO:0000256" key="3">
    <source>
        <dbReference type="ARBA" id="ARBA00022679"/>
    </source>
</evidence>
<dbReference type="Pfam" id="PF16927">
    <property type="entry name" value="HisKA_7TM"/>
    <property type="match status" value="1"/>
</dbReference>
<keyword evidence="3" id="KW-0808">Transferase</keyword>
<keyword evidence="4" id="KW-0547">Nucleotide-binding</keyword>
<evidence type="ECO:0000256" key="2">
    <source>
        <dbReference type="ARBA" id="ARBA00012438"/>
    </source>
</evidence>
<keyword evidence="10" id="KW-1185">Reference proteome</keyword>
<dbReference type="InterPro" id="IPR036097">
    <property type="entry name" value="HisK_dim/P_sf"/>
</dbReference>
<dbReference type="InterPro" id="IPR031621">
    <property type="entry name" value="HisKA_7TM"/>
</dbReference>
<dbReference type="PATRIC" id="fig|797303.5.peg.235"/>
<protein>
    <recommendedName>
        <fullName evidence="2">histidine kinase</fullName>
        <ecNumber evidence="2">2.7.13.3</ecNumber>
    </recommendedName>
</protein>
<keyword evidence="5 9" id="KW-0418">Kinase</keyword>
<dbReference type="SUPFAM" id="SSF55874">
    <property type="entry name" value="ATPase domain of HSP90 chaperone/DNA topoisomerase II/histidine kinase"/>
    <property type="match status" value="1"/>
</dbReference>
<dbReference type="GO" id="GO:0005524">
    <property type="term" value="F:ATP binding"/>
    <property type="evidence" value="ECO:0007669"/>
    <property type="project" value="UniProtKB-KW"/>
</dbReference>
<evidence type="ECO:0000313" key="10">
    <source>
        <dbReference type="Proteomes" id="UP000011593"/>
    </source>
</evidence>
<evidence type="ECO:0000256" key="1">
    <source>
        <dbReference type="ARBA" id="ARBA00000085"/>
    </source>
</evidence>
<dbReference type="InterPro" id="IPR050980">
    <property type="entry name" value="2C_sensor_his_kinase"/>
</dbReference>
<dbReference type="PANTHER" id="PTHR44936:SF10">
    <property type="entry name" value="SENSOR PROTEIN RSTB"/>
    <property type="match status" value="1"/>
</dbReference>
<feature type="transmembrane region" description="Helical" evidence="7">
    <location>
        <begin position="100"/>
        <end position="117"/>
    </location>
</feature>
<accession>L9Z780</accession>
<keyword evidence="7" id="KW-1133">Transmembrane helix</keyword>
<dbReference type="Gene3D" id="3.30.565.10">
    <property type="entry name" value="Histidine kinase-like ATPase, C-terminal domain"/>
    <property type="match status" value="1"/>
</dbReference>
<dbReference type="Proteomes" id="UP000011593">
    <property type="component" value="Unassembled WGS sequence"/>
</dbReference>
<evidence type="ECO:0000256" key="7">
    <source>
        <dbReference type="SAM" id="Phobius"/>
    </source>
</evidence>
<dbReference type="SUPFAM" id="SSF47384">
    <property type="entry name" value="Homodimeric domain of signal transducing histidine kinase"/>
    <property type="match status" value="1"/>
</dbReference>
<evidence type="ECO:0000259" key="8">
    <source>
        <dbReference type="PROSITE" id="PS50109"/>
    </source>
</evidence>
<feature type="transmembrane region" description="Helical" evidence="7">
    <location>
        <begin position="66"/>
        <end position="88"/>
    </location>
</feature>
<keyword evidence="7" id="KW-0472">Membrane</keyword>
<dbReference type="AlphaFoldDB" id="L9Z780"/>
<dbReference type="EC" id="2.7.13.3" evidence="2"/>